<evidence type="ECO:0000256" key="1">
    <source>
        <dbReference type="SAM" id="MobiDB-lite"/>
    </source>
</evidence>
<reference evidence="2 3" key="1">
    <citation type="submission" date="2018-02" db="EMBL/GenBank/DDBJ databases">
        <title>Complete genome sequence of Streptomyces dengpaensis, the producer of angucyclines.</title>
        <authorList>
            <person name="Yumei L."/>
        </authorList>
    </citation>
    <scope>NUCLEOTIDE SEQUENCE [LARGE SCALE GENOMIC DNA]</scope>
    <source>
        <strain evidence="2 3">XZHG99</strain>
    </source>
</reference>
<feature type="region of interest" description="Disordered" evidence="1">
    <location>
        <begin position="1"/>
        <end position="37"/>
    </location>
</feature>
<feature type="compositionally biased region" description="Low complexity" evidence="1">
    <location>
        <begin position="1"/>
        <end position="15"/>
    </location>
</feature>
<dbReference type="EMBL" id="CP026652">
    <property type="protein sequence ID" value="AVH54835.1"/>
    <property type="molecule type" value="Genomic_DNA"/>
</dbReference>
<dbReference type="RefSeq" id="WP_104879948.1">
    <property type="nucleotide sequence ID" value="NZ_CP026652.1"/>
</dbReference>
<evidence type="ECO:0000313" key="2">
    <source>
        <dbReference type="EMBL" id="AVH54835.1"/>
    </source>
</evidence>
<protein>
    <submittedName>
        <fullName evidence="2">Uncharacterized protein</fullName>
    </submittedName>
</protein>
<proteinExistence type="predicted"/>
<evidence type="ECO:0000313" key="3">
    <source>
        <dbReference type="Proteomes" id="UP000238413"/>
    </source>
</evidence>
<gene>
    <name evidence="2" type="ORF">C4B68_02360</name>
</gene>
<accession>A0ABM6SJJ4</accession>
<organism evidence="2 3">
    <name type="scientific">Streptomyces dengpaensis</name>
    <dbReference type="NCBI Taxonomy" id="2049881"/>
    <lineage>
        <taxon>Bacteria</taxon>
        <taxon>Bacillati</taxon>
        <taxon>Actinomycetota</taxon>
        <taxon>Actinomycetes</taxon>
        <taxon>Kitasatosporales</taxon>
        <taxon>Streptomycetaceae</taxon>
        <taxon>Streptomyces</taxon>
    </lineage>
</organism>
<dbReference type="Proteomes" id="UP000238413">
    <property type="component" value="Chromosome"/>
</dbReference>
<sequence length="88" mass="8985">MRPSSTFTSQHGSSSAVGPRIFDPLGRGGRSSSQMGRVSGFLNATESWLQGAGVPANSSISPSMPGRQKPGFPVIGVAQFGELTCSSG</sequence>
<keyword evidence="3" id="KW-1185">Reference proteome</keyword>
<name>A0ABM6SJJ4_9ACTN</name>